<dbReference type="SUPFAM" id="SSF52540">
    <property type="entry name" value="P-loop containing nucleoside triphosphate hydrolases"/>
    <property type="match status" value="1"/>
</dbReference>
<dbReference type="Pfam" id="PF00685">
    <property type="entry name" value="Sulfotransfer_1"/>
    <property type="match status" value="1"/>
</dbReference>
<protein>
    <submittedName>
        <fullName evidence="4">Sulfotransferase</fullName>
    </submittedName>
</protein>
<dbReference type="EMBL" id="MASQ01000073">
    <property type="protein sequence ID" value="OCB03259.1"/>
    <property type="molecule type" value="Genomic_DNA"/>
</dbReference>
<accession>A0A060V180</accession>
<evidence type="ECO:0000313" key="8">
    <source>
        <dbReference type="Proteomes" id="UP000093129"/>
    </source>
</evidence>
<dbReference type="EMBL" id="CCCS020000001">
    <property type="protein sequence ID" value="CDQ12404.1"/>
    <property type="molecule type" value="Genomic_DNA"/>
</dbReference>
<name>A0A060V180_9PROT</name>
<reference evidence="7 9" key="4">
    <citation type="submission" date="2017-03" db="EMBL/GenBank/DDBJ databases">
        <authorList>
            <person name="Regsiter A."/>
            <person name="William W."/>
        </authorList>
    </citation>
    <scope>NUCLEOTIDE SEQUENCE [LARGE SCALE GENOMIC DNA]</scope>
    <source>
        <strain evidence="7">PRJEB5721</strain>
    </source>
</reference>
<dbReference type="Gene3D" id="3.40.50.300">
    <property type="entry name" value="P-loop containing nucleotide triphosphate hydrolases"/>
    <property type="match status" value="1"/>
</dbReference>
<dbReference type="EMBL" id="LT841305">
    <property type="protein sequence ID" value="SMH65053.1"/>
    <property type="molecule type" value="Genomic_DNA"/>
</dbReference>
<keyword evidence="9" id="KW-1185">Reference proteome</keyword>
<dbReference type="PANTHER" id="PTHR10605">
    <property type="entry name" value="HEPARAN SULFATE SULFOTRANSFERASE"/>
    <property type="match status" value="1"/>
</dbReference>
<evidence type="ECO:0000256" key="1">
    <source>
        <dbReference type="ARBA" id="ARBA00022679"/>
    </source>
</evidence>
<evidence type="ECO:0000259" key="3">
    <source>
        <dbReference type="Pfam" id="PF00685"/>
    </source>
</evidence>
<sequence>MSQGIWPNFYIVGAVKSGTTSLYAYLRQHPQVFLPAMKEPHFFTRPHPSPEQAHLIQYVANVEQYQHLYRGANQFPRIGDASPSYLWCEEAPERIHAVQPDARIIVILRDPVQRAYAQYLMDFNEGVLDLPFMAALQRDWTRPDKGWGISQLYVELGRYTAQIIRYQQRFGAEHVHVCLLEDLKKNPLMVLEGIADFLDIDRAAMRAIDLETAHNAHRLPRGNWARRLASGRLSRFIGEHLFPHSWGEYIWRHIFLRAGRKPPMDSAARRFLQELYAPEIERLEHFLNRPLPELRVSWKDFEPIKDSKPSTLPQKPSGNI</sequence>
<reference evidence="6 10" key="5">
    <citation type="submission" date="2020-07" db="EMBL/GenBank/DDBJ databases">
        <title>Complete genome sequence analysis of Acidithiobacillus ferrivorans XJFY6S-08 reveals extreme environmental adaptation to alpine acid mine drainage.</title>
        <authorList>
            <person name="Yan L."/>
            <person name="Ni Y."/>
        </authorList>
    </citation>
    <scope>NUCLEOTIDE SEQUENCE [LARGE SCALE GENOMIC DNA]</scope>
    <source>
        <strain evidence="6 10">XJFY6S-08</strain>
    </source>
</reference>
<reference evidence="5 8" key="3">
    <citation type="submission" date="2016-07" db="EMBL/GenBank/DDBJ databases">
        <title>Draft genome of a psychrotolerant acidophile Acidithiobacillus ferrivorans strain YL15.</title>
        <authorList>
            <person name="Peng T."/>
            <person name="Ma L."/>
            <person name="Nan M."/>
            <person name="An N."/>
            <person name="Wang M."/>
            <person name="Qiu G."/>
            <person name="Zeng W."/>
        </authorList>
    </citation>
    <scope>NUCLEOTIDE SEQUENCE [LARGE SCALE GENOMIC DNA]</scope>
    <source>
        <strain evidence="5 8">YL15</strain>
    </source>
</reference>
<dbReference type="EMBL" id="CP059488">
    <property type="protein sequence ID" value="QQD73853.1"/>
    <property type="molecule type" value="Genomic_DNA"/>
</dbReference>
<dbReference type="Proteomes" id="UP000093129">
    <property type="component" value="Unassembled WGS sequence"/>
</dbReference>
<evidence type="ECO:0000313" key="9">
    <source>
        <dbReference type="Proteomes" id="UP000193925"/>
    </source>
</evidence>
<evidence type="ECO:0000313" key="6">
    <source>
        <dbReference type="EMBL" id="QQD73853.1"/>
    </source>
</evidence>
<feature type="domain" description="Sulfotransferase" evidence="3">
    <location>
        <begin position="9"/>
        <end position="203"/>
    </location>
</feature>
<dbReference type="GO" id="GO:0008146">
    <property type="term" value="F:sulfotransferase activity"/>
    <property type="evidence" value="ECO:0007669"/>
    <property type="project" value="InterPro"/>
</dbReference>
<gene>
    <name evidence="4" type="ORF">AFERRI_10227</name>
    <name evidence="7" type="ORF">AFERRI_11088</name>
    <name evidence="5" type="ORF">BBC27_08680</name>
    <name evidence="6" type="ORF">H2515_06350</name>
</gene>
<evidence type="ECO:0000313" key="10">
    <source>
        <dbReference type="Proteomes" id="UP000595420"/>
    </source>
</evidence>
<dbReference type="InterPro" id="IPR027417">
    <property type="entry name" value="P-loop_NTPase"/>
</dbReference>
<evidence type="ECO:0000313" key="7">
    <source>
        <dbReference type="EMBL" id="SMH65053.1"/>
    </source>
</evidence>
<reference evidence="4" key="1">
    <citation type="submission" date="2014-03" db="EMBL/GenBank/DDBJ databases">
        <authorList>
            <person name="Genoscope - CEA"/>
        </authorList>
    </citation>
    <scope>NUCLEOTIDE SEQUENCE [LARGE SCALE GENOMIC DNA]</scope>
    <source>
        <strain evidence="4">CF27</strain>
    </source>
</reference>
<keyword evidence="2" id="KW-0325">Glycoprotein</keyword>
<reference evidence="4" key="2">
    <citation type="submission" date="2014-07" db="EMBL/GenBank/DDBJ databases">
        <title>Initial genome analysis of the psychrotolerant acidophile Acidithiobacillus ferrivorans CF27: insights into iron and sulfur oxidation pathways and into biofilm formation.</title>
        <authorList>
            <person name="Talla E."/>
            <person name="Hedrich S."/>
            <person name="Mangenot S."/>
            <person name="Ji B."/>
            <person name="Johnson D.B."/>
            <person name="Barbe V."/>
            <person name="Bonnefoy V."/>
        </authorList>
    </citation>
    <scope>NUCLEOTIDE SEQUENCE [LARGE SCALE GENOMIC DNA]</scope>
    <source>
        <strain evidence="4">CF27</strain>
    </source>
</reference>
<dbReference type="InterPro" id="IPR000863">
    <property type="entry name" value="Sulfotransferase_dom"/>
</dbReference>
<dbReference type="Proteomes" id="UP000193925">
    <property type="component" value="Chromosome AFERRI"/>
</dbReference>
<organism evidence="4">
    <name type="scientific">Acidithiobacillus ferrivorans</name>
    <dbReference type="NCBI Taxonomy" id="160808"/>
    <lineage>
        <taxon>Bacteria</taxon>
        <taxon>Pseudomonadati</taxon>
        <taxon>Pseudomonadota</taxon>
        <taxon>Acidithiobacillia</taxon>
        <taxon>Acidithiobacillales</taxon>
        <taxon>Acidithiobacillaceae</taxon>
        <taxon>Acidithiobacillus</taxon>
    </lineage>
</organism>
<evidence type="ECO:0000313" key="5">
    <source>
        <dbReference type="EMBL" id="OCB03259.1"/>
    </source>
</evidence>
<evidence type="ECO:0000256" key="2">
    <source>
        <dbReference type="ARBA" id="ARBA00023180"/>
    </source>
</evidence>
<dbReference type="PANTHER" id="PTHR10605:SF56">
    <property type="entry name" value="BIFUNCTIONAL HEPARAN SULFATE N-DEACETYLASE_N-SULFOTRANSFERASE"/>
    <property type="match status" value="1"/>
</dbReference>
<proteinExistence type="predicted"/>
<dbReference type="AlphaFoldDB" id="A0A060V180"/>
<keyword evidence="1 4" id="KW-0808">Transferase</keyword>
<evidence type="ECO:0000313" key="4">
    <source>
        <dbReference type="EMBL" id="CDQ12404.1"/>
    </source>
</evidence>
<dbReference type="Proteomes" id="UP000595420">
    <property type="component" value="Chromosome"/>
</dbReference>
<dbReference type="RefSeq" id="WP_035190410.1">
    <property type="nucleotide sequence ID" value="NZ_CCCS020000001.1"/>
</dbReference>
<dbReference type="InterPro" id="IPR037359">
    <property type="entry name" value="NST/OST"/>
</dbReference>